<evidence type="ECO:0000256" key="5">
    <source>
        <dbReference type="ARBA" id="ARBA00022737"/>
    </source>
</evidence>
<dbReference type="HAMAP" id="MF_01152">
    <property type="entry name" value="DnaJ"/>
    <property type="match status" value="1"/>
</dbReference>
<keyword evidence="9" id="KW-0449">Lipoprotein</keyword>
<dbReference type="GO" id="GO:0016020">
    <property type="term" value="C:membrane"/>
    <property type="evidence" value="ECO:0007669"/>
    <property type="project" value="UniProtKB-SubCell"/>
</dbReference>
<dbReference type="InterPro" id="IPR012724">
    <property type="entry name" value="DnaJ"/>
</dbReference>
<evidence type="ECO:0000256" key="7">
    <source>
        <dbReference type="ARBA" id="ARBA00022833"/>
    </source>
</evidence>
<evidence type="ECO:0000313" key="14">
    <source>
        <dbReference type="EMBL" id="KAG8176025.1"/>
    </source>
</evidence>
<keyword evidence="3" id="KW-0597">Phosphoprotein</keyword>
<dbReference type="GO" id="GO:0008270">
    <property type="term" value="F:zinc ion binding"/>
    <property type="evidence" value="ECO:0007669"/>
    <property type="project" value="UniProtKB-KW"/>
</dbReference>
<evidence type="ECO:0000256" key="4">
    <source>
        <dbReference type="ARBA" id="ARBA00022723"/>
    </source>
</evidence>
<name>A0AAV6TVF4_9ARAC</name>
<comment type="subcellular location">
    <subcellularLocation>
        <location evidence="1">Membrane</location>
        <topology evidence="1">Lipid-anchor</topology>
    </subcellularLocation>
</comment>
<dbReference type="CDD" id="cd06257">
    <property type="entry name" value="DnaJ"/>
    <property type="match status" value="1"/>
</dbReference>
<dbReference type="InterPro" id="IPR036410">
    <property type="entry name" value="HSP_DnaJ_Cys-rich_dom_sf"/>
</dbReference>
<gene>
    <name evidence="14" type="ORF">JTE90_022862</name>
</gene>
<dbReference type="InterPro" id="IPR044713">
    <property type="entry name" value="DNJA1/2-like"/>
</dbReference>
<evidence type="ECO:0000256" key="2">
    <source>
        <dbReference type="ARBA" id="ARBA00022481"/>
    </source>
</evidence>
<dbReference type="InterPro" id="IPR036869">
    <property type="entry name" value="J_dom_sf"/>
</dbReference>
<evidence type="ECO:0000256" key="3">
    <source>
        <dbReference type="ARBA" id="ARBA00022553"/>
    </source>
</evidence>
<evidence type="ECO:0000256" key="8">
    <source>
        <dbReference type="ARBA" id="ARBA00023136"/>
    </source>
</evidence>
<feature type="domain" description="J" evidence="12">
    <location>
        <begin position="24"/>
        <end position="86"/>
    </location>
</feature>
<evidence type="ECO:0000256" key="6">
    <source>
        <dbReference type="ARBA" id="ARBA00022771"/>
    </source>
</evidence>
<dbReference type="PROSITE" id="PS00636">
    <property type="entry name" value="DNAJ_1"/>
    <property type="match status" value="1"/>
</dbReference>
<evidence type="ECO:0000256" key="10">
    <source>
        <dbReference type="PROSITE-ProRule" id="PRU00546"/>
    </source>
</evidence>
<proteinExistence type="inferred from homology"/>
<dbReference type="CDD" id="cd10719">
    <property type="entry name" value="DnaJ_zf"/>
    <property type="match status" value="1"/>
</dbReference>
<dbReference type="SUPFAM" id="SSF57938">
    <property type="entry name" value="DnaJ/Hsp40 cysteine-rich domain"/>
    <property type="match status" value="1"/>
</dbReference>
<evidence type="ECO:0000256" key="9">
    <source>
        <dbReference type="ARBA" id="ARBA00023288"/>
    </source>
</evidence>
<organism evidence="14 15">
    <name type="scientific">Oedothorax gibbosus</name>
    <dbReference type="NCBI Taxonomy" id="931172"/>
    <lineage>
        <taxon>Eukaryota</taxon>
        <taxon>Metazoa</taxon>
        <taxon>Ecdysozoa</taxon>
        <taxon>Arthropoda</taxon>
        <taxon>Chelicerata</taxon>
        <taxon>Arachnida</taxon>
        <taxon>Araneae</taxon>
        <taxon>Araneomorphae</taxon>
        <taxon>Entelegynae</taxon>
        <taxon>Araneoidea</taxon>
        <taxon>Linyphiidae</taxon>
        <taxon>Erigoninae</taxon>
        <taxon>Oedothorax</taxon>
    </lineage>
</organism>
<dbReference type="Pfam" id="PF00226">
    <property type="entry name" value="DnaJ"/>
    <property type="match status" value="1"/>
</dbReference>
<dbReference type="InterPro" id="IPR001623">
    <property type="entry name" value="DnaJ_domain"/>
</dbReference>
<dbReference type="GO" id="GO:0030544">
    <property type="term" value="F:Hsp70 protein binding"/>
    <property type="evidence" value="ECO:0007669"/>
    <property type="project" value="InterPro"/>
</dbReference>
<dbReference type="GO" id="GO:0006457">
    <property type="term" value="P:protein folding"/>
    <property type="evidence" value="ECO:0007669"/>
    <property type="project" value="InterPro"/>
</dbReference>
<dbReference type="Gene3D" id="2.60.260.20">
    <property type="entry name" value="Urease metallochaperone UreE, N-terminal domain"/>
    <property type="match status" value="2"/>
</dbReference>
<dbReference type="FunFam" id="1.10.287.110:FF:000014">
    <property type="entry name" value="dnaJ homolog subfamily A member 1"/>
    <property type="match status" value="1"/>
</dbReference>
<dbReference type="SUPFAM" id="SSF46565">
    <property type="entry name" value="Chaperone J-domain"/>
    <property type="match status" value="1"/>
</dbReference>
<accession>A0AAV6TVF4</accession>
<dbReference type="Gene3D" id="2.10.230.10">
    <property type="entry name" value="Heat shock protein DnaJ, cysteine-rich domain"/>
    <property type="match status" value="1"/>
</dbReference>
<keyword evidence="5" id="KW-0677">Repeat</keyword>
<dbReference type="AlphaFoldDB" id="A0AAV6TVF4"/>
<sequence length="415" mass="46389">MAIFWGCARNSFLVETLKMVKETTYYDILGVKPNCTTDELKKSYRKLALKYHPDKNPSEGERFKQISQAYEVLSNPDKRKTYDLGGEQAIKEGGIGGGGMSSPTDIFDMFFGGGTRKRDNRSANVVHQLGVTLDELYNGAVRKLAVQKNVICDKCEGRGGKKGALEKCTKCHGSGMQTHVQQLGPGMVQRIQTVCSACSGQGEYINPKDRCKNCNGKKVVRERKLIEVHIDKGMEDGHKVTFAGEGDQEPGLEAGDIVIVLDEKEHDVFKRSGSDLILRMELTLTEALCGFHKAIKTLDNRQLVITCIPGEVVKHQSLKCVLNEGMPQYKNPFEKGKLIIQFLVDFPDQIHHGSVEELEKILPPRPEYILPDDADEVPLSDITPNQDSRNQRYRQAYEEDDDHHGGPRGVQCQTH</sequence>
<comment type="caution">
    <text evidence="14">The sequence shown here is derived from an EMBL/GenBank/DDBJ whole genome shotgun (WGS) entry which is preliminary data.</text>
</comment>
<keyword evidence="4 10" id="KW-0479">Metal-binding</keyword>
<keyword evidence="2" id="KW-0488">Methylation</keyword>
<dbReference type="PANTHER" id="PTHR43888">
    <property type="entry name" value="DNAJ-LIKE-2, ISOFORM A-RELATED"/>
    <property type="match status" value="1"/>
</dbReference>
<dbReference type="Proteomes" id="UP000827092">
    <property type="component" value="Unassembled WGS sequence"/>
</dbReference>
<dbReference type="EMBL" id="JAFNEN010000925">
    <property type="protein sequence ID" value="KAG8176025.1"/>
    <property type="molecule type" value="Genomic_DNA"/>
</dbReference>
<keyword evidence="15" id="KW-1185">Reference proteome</keyword>
<keyword evidence="8" id="KW-0472">Membrane</keyword>
<dbReference type="Pfam" id="PF01556">
    <property type="entry name" value="DnaJ_C"/>
    <property type="match status" value="1"/>
</dbReference>
<dbReference type="InterPro" id="IPR018253">
    <property type="entry name" value="DnaJ_domain_CS"/>
</dbReference>
<dbReference type="Gene3D" id="1.10.287.110">
    <property type="entry name" value="DnaJ domain"/>
    <property type="match status" value="1"/>
</dbReference>
<dbReference type="FunFam" id="2.10.230.10:FF:000005">
    <property type="entry name" value="DnaJ homolog subfamily A member 1"/>
    <property type="match status" value="1"/>
</dbReference>
<dbReference type="GO" id="GO:0009408">
    <property type="term" value="P:response to heat"/>
    <property type="evidence" value="ECO:0007669"/>
    <property type="project" value="InterPro"/>
</dbReference>
<dbReference type="SUPFAM" id="SSF49493">
    <property type="entry name" value="HSP40/DnaJ peptide-binding domain"/>
    <property type="match status" value="2"/>
</dbReference>
<evidence type="ECO:0000259" key="12">
    <source>
        <dbReference type="PROSITE" id="PS50076"/>
    </source>
</evidence>
<dbReference type="InterPro" id="IPR008971">
    <property type="entry name" value="HSP40/DnaJ_pept-bd"/>
</dbReference>
<dbReference type="CDD" id="cd10747">
    <property type="entry name" value="DnaJ_C"/>
    <property type="match status" value="1"/>
</dbReference>
<dbReference type="SMART" id="SM00271">
    <property type="entry name" value="DnaJ"/>
    <property type="match status" value="1"/>
</dbReference>
<reference evidence="14 15" key="1">
    <citation type="journal article" date="2022" name="Nat. Ecol. Evol.">
        <title>A masculinizing supergene underlies an exaggerated male reproductive morph in a spider.</title>
        <authorList>
            <person name="Hendrickx F."/>
            <person name="De Corte Z."/>
            <person name="Sonet G."/>
            <person name="Van Belleghem S.M."/>
            <person name="Kostlbacher S."/>
            <person name="Vangestel C."/>
        </authorList>
    </citation>
    <scope>NUCLEOTIDE SEQUENCE [LARGE SCALE GENOMIC DNA]</scope>
    <source>
        <strain evidence="14">W744_W776</strain>
    </source>
</reference>
<dbReference type="GO" id="GO:0005524">
    <property type="term" value="F:ATP binding"/>
    <property type="evidence" value="ECO:0007669"/>
    <property type="project" value="InterPro"/>
</dbReference>
<dbReference type="PROSITE" id="PS50076">
    <property type="entry name" value="DNAJ_2"/>
    <property type="match status" value="1"/>
</dbReference>
<dbReference type="Pfam" id="PF00684">
    <property type="entry name" value="DnaJ_CXXCXGXG"/>
    <property type="match status" value="1"/>
</dbReference>
<keyword evidence="7 10" id="KW-0862">Zinc</keyword>
<dbReference type="FunFam" id="2.60.260.20:FF:000003">
    <property type="entry name" value="DnaJ subfamily A member 2"/>
    <property type="match status" value="1"/>
</dbReference>
<evidence type="ECO:0000256" key="1">
    <source>
        <dbReference type="ARBA" id="ARBA00004635"/>
    </source>
</evidence>
<evidence type="ECO:0000256" key="11">
    <source>
        <dbReference type="SAM" id="MobiDB-lite"/>
    </source>
</evidence>
<feature type="zinc finger region" description="CR-type" evidence="10">
    <location>
        <begin position="139"/>
        <end position="223"/>
    </location>
</feature>
<dbReference type="PRINTS" id="PR00625">
    <property type="entry name" value="JDOMAIN"/>
</dbReference>
<dbReference type="GO" id="GO:0051082">
    <property type="term" value="F:unfolded protein binding"/>
    <property type="evidence" value="ECO:0007669"/>
    <property type="project" value="InterPro"/>
</dbReference>
<keyword evidence="6 10" id="KW-0863">Zinc-finger</keyword>
<protein>
    <submittedName>
        <fullName evidence="14">Uncharacterized protein</fullName>
    </submittedName>
</protein>
<feature type="domain" description="CR-type" evidence="13">
    <location>
        <begin position="139"/>
        <end position="223"/>
    </location>
</feature>
<dbReference type="PROSITE" id="PS51188">
    <property type="entry name" value="ZF_CR"/>
    <property type="match status" value="1"/>
</dbReference>
<evidence type="ECO:0000313" key="15">
    <source>
        <dbReference type="Proteomes" id="UP000827092"/>
    </source>
</evidence>
<dbReference type="InterPro" id="IPR002939">
    <property type="entry name" value="DnaJ_C"/>
</dbReference>
<evidence type="ECO:0000259" key="13">
    <source>
        <dbReference type="PROSITE" id="PS51188"/>
    </source>
</evidence>
<dbReference type="InterPro" id="IPR001305">
    <property type="entry name" value="HSP_DnaJ_Cys-rich_dom"/>
</dbReference>
<feature type="region of interest" description="Disordered" evidence="11">
    <location>
        <begin position="366"/>
        <end position="415"/>
    </location>
</feature>